<dbReference type="PANTHER" id="PTHR43750:SF4">
    <property type="entry name" value="UDP-GLUCOSE 6-DEHYDROGENASE YWQF"/>
    <property type="match status" value="1"/>
</dbReference>
<evidence type="ECO:0000313" key="9">
    <source>
        <dbReference type="EMBL" id="MBM6619528.1"/>
    </source>
</evidence>
<proteinExistence type="inferred from homology"/>
<dbReference type="InterPro" id="IPR036291">
    <property type="entry name" value="NAD(P)-bd_dom_sf"/>
</dbReference>
<evidence type="ECO:0000256" key="5">
    <source>
        <dbReference type="ARBA" id="ARBA00023027"/>
    </source>
</evidence>
<dbReference type="Pfam" id="PF03721">
    <property type="entry name" value="UDPG_MGDP_dh_N"/>
    <property type="match status" value="1"/>
</dbReference>
<dbReference type="SUPFAM" id="SSF51735">
    <property type="entry name" value="NAD(P)-binding Rossmann-fold domains"/>
    <property type="match status" value="1"/>
</dbReference>
<evidence type="ECO:0000256" key="3">
    <source>
        <dbReference type="ARBA" id="ARBA00012954"/>
    </source>
</evidence>
<dbReference type="Proteomes" id="UP001518925">
    <property type="component" value="Unassembled WGS sequence"/>
</dbReference>
<dbReference type="SUPFAM" id="SSF48179">
    <property type="entry name" value="6-phosphogluconate dehydrogenase C-terminal domain-like"/>
    <property type="match status" value="1"/>
</dbReference>
<dbReference type="Pfam" id="PF00984">
    <property type="entry name" value="UDPG_MGDP_dh"/>
    <property type="match status" value="1"/>
</dbReference>
<evidence type="ECO:0000256" key="1">
    <source>
        <dbReference type="ARBA" id="ARBA00004701"/>
    </source>
</evidence>
<evidence type="ECO:0000256" key="6">
    <source>
        <dbReference type="ARBA" id="ARBA00047473"/>
    </source>
</evidence>
<dbReference type="NCBIfam" id="TIGR03026">
    <property type="entry name" value="NDP-sugDHase"/>
    <property type="match status" value="1"/>
</dbReference>
<dbReference type="EC" id="1.1.1.22" evidence="3 7"/>
<keyword evidence="10" id="KW-1185">Reference proteome</keyword>
<dbReference type="PIRSF" id="PIRSF000124">
    <property type="entry name" value="UDPglc_GDPman_dh"/>
    <property type="match status" value="1"/>
</dbReference>
<keyword evidence="4 7" id="KW-0560">Oxidoreductase</keyword>
<organism evidence="9 10">
    <name type="scientific">Bacillus suaedaesalsae</name>
    <dbReference type="NCBI Taxonomy" id="2810349"/>
    <lineage>
        <taxon>Bacteria</taxon>
        <taxon>Bacillati</taxon>
        <taxon>Bacillota</taxon>
        <taxon>Bacilli</taxon>
        <taxon>Bacillales</taxon>
        <taxon>Bacillaceae</taxon>
        <taxon>Bacillus</taxon>
    </lineage>
</organism>
<name>A0ABS2DPD9_9BACI</name>
<dbReference type="InterPro" id="IPR001732">
    <property type="entry name" value="UDP-Glc/GDP-Man_DH_N"/>
</dbReference>
<comment type="similarity">
    <text evidence="2 7">Belongs to the UDP-glucose/GDP-mannose dehydrogenase family.</text>
</comment>
<dbReference type="Gene3D" id="3.40.50.720">
    <property type="entry name" value="NAD(P)-binding Rossmann-like Domain"/>
    <property type="match status" value="2"/>
</dbReference>
<dbReference type="InterPro" id="IPR014026">
    <property type="entry name" value="UDP-Glc/GDP-Man_DH_dimer"/>
</dbReference>
<keyword evidence="5 7" id="KW-0520">NAD</keyword>
<dbReference type="RefSeq" id="WP_204205004.1">
    <property type="nucleotide sequence ID" value="NZ_JAFELM010000043.1"/>
</dbReference>
<evidence type="ECO:0000256" key="2">
    <source>
        <dbReference type="ARBA" id="ARBA00006601"/>
    </source>
</evidence>
<dbReference type="EMBL" id="JAFELM010000043">
    <property type="protein sequence ID" value="MBM6619528.1"/>
    <property type="molecule type" value="Genomic_DNA"/>
</dbReference>
<protein>
    <recommendedName>
        <fullName evidence="3 7">UDP-glucose 6-dehydrogenase</fullName>
        <ecNumber evidence="3 7">1.1.1.22</ecNumber>
    </recommendedName>
</protein>
<gene>
    <name evidence="9" type="ORF">JR050_17845</name>
</gene>
<accession>A0ABS2DPD9</accession>
<evidence type="ECO:0000259" key="8">
    <source>
        <dbReference type="SMART" id="SM00984"/>
    </source>
</evidence>
<reference evidence="9 10" key="1">
    <citation type="submission" date="2021-02" db="EMBL/GenBank/DDBJ databases">
        <title>Bacillus sp. RD4P76, an endophyte from a halophyte.</title>
        <authorList>
            <person name="Sun J.-Q."/>
        </authorList>
    </citation>
    <scope>NUCLEOTIDE SEQUENCE [LARGE SCALE GENOMIC DNA]</scope>
    <source>
        <strain evidence="9 10">RD4P76</strain>
    </source>
</reference>
<dbReference type="Gene3D" id="1.20.5.100">
    <property type="entry name" value="Cytochrome c1, transmembrane anchor, C-terminal"/>
    <property type="match status" value="1"/>
</dbReference>
<dbReference type="InterPro" id="IPR036220">
    <property type="entry name" value="UDP-Glc/GDP-Man_DH_C_sf"/>
</dbReference>
<dbReference type="PANTHER" id="PTHR43750">
    <property type="entry name" value="UDP-GLUCOSE 6-DEHYDROGENASE TUAD"/>
    <property type="match status" value="1"/>
</dbReference>
<comment type="pathway">
    <text evidence="1">Nucleotide-sugar biosynthesis; UDP-alpha-D-glucuronate biosynthesis; UDP-alpha-D-glucuronate from UDP-alpha-D-glucose: step 1/1.</text>
</comment>
<evidence type="ECO:0000256" key="7">
    <source>
        <dbReference type="PIRNR" id="PIRNR000124"/>
    </source>
</evidence>
<dbReference type="SUPFAM" id="SSF52413">
    <property type="entry name" value="UDP-glucose/GDP-mannose dehydrogenase C-terminal domain"/>
    <property type="match status" value="1"/>
</dbReference>
<dbReference type="InterPro" id="IPR017476">
    <property type="entry name" value="UDP-Glc/GDP-Man"/>
</dbReference>
<comment type="caution">
    <text evidence="9">The sequence shown here is derived from an EMBL/GenBank/DDBJ whole genome shotgun (WGS) entry which is preliminary data.</text>
</comment>
<dbReference type="Pfam" id="PF03720">
    <property type="entry name" value="UDPG_MGDP_dh_C"/>
    <property type="match status" value="1"/>
</dbReference>
<dbReference type="SMART" id="SM00984">
    <property type="entry name" value="UDPG_MGDP_dh_C"/>
    <property type="match status" value="1"/>
</dbReference>
<dbReference type="PIRSF" id="PIRSF500134">
    <property type="entry name" value="UDPglc_DH_bac"/>
    <property type="match status" value="1"/>
</dbReference>
<dbReference type="InterPro" id="IPR028357">
    <property type="entry name" value="UDPglc_DH_bac"/>
</dbReference>
<comment type="catalytic activity">
    <reaction evidence="6 7">
        <text>UDP-alpha-D-glucose + 2 NAD(+) + H2O = UDP-alpha-D-glucuronate + 2 NADH + 3 H(+)</text>
        <dbReference type="Rhea" id="RHEA:23596"/>
        <dbReference type="ChEBI" id="CHEBI:15377"/>
        <dbReference type="ChEBI" id="CHEBI:15378"/>
        <dbReference type="ChEBI" id="CHEBI:57540"/>
        <dbReference type="ChEBI" id="CHEBI:57945"/>
        <dbReference type="ChEBI" id="CHEBI:58052"/>
        <dbReference type="ChEBI" id="CHEBI:58885"/>
        <dbReference type="EC" id="1.1.1.22"/>
    </reaction>
</comment>
<evidence type="ECO:0000256" key="4">
    <source>
        <dbReference type="ARBA" id="ARBA00023002"/>
    </source>
</evidence>
<dbReference type="InterPro" id="IPR008927">
    <property type="entry name" value="6-PGluconate_DH-like_C_sf"/>
</dbReference>
<feature type="domain" description="UDP-glucose/GDP-mannose dehydrogenase C-terminal" evidence="8">
    <location>
        <begin position="314"/>
        <end position="416"/>
    </location>
</feature>
<sequence length="444" mass="49405">MRRITVMGTGYVGLVTGVCLSEIGHHVICLDIDQGKIHKLQQGISPIYEPGLEEMMVKNLENNRLSFTSCQKEALSDVEVIYLAVGTPQQNDGTADLTYLFKAVQDICSYTSGEVVVVVKSTVPVGTNEKIHKYLTTHASKLSKFNVVSNPEFLREGQAIHDSFYGDRIVIGSTCEEAARLLYEINESFNMPIIHTDCKSSEMIKYASNAFLATKISFINEISSICERVGADIEAVAYGMGQDSRIGSQFLQAGIGYGGSCFPKDTKALVQIAGDVKHKFELLESVIRVNNKQQLKLIEKARSRLTCFKERKVALLGLAFKPNTDDVRESAAIVLARKLAEEGARVIAYDPVAIEKTKAELGDWICYTTDIKECLDEAEVAFIATEWDEIKQLPLEVFVKMMKTPIIFDGRNCFSLQEVKKYEVDYYAIGRPPVLNLSIQVLVH</sequence>
<dbReference type="InterPro" id="IPR014027">
    <property type="entry name" value="UDP-Glc/GDP-Man_DH_C"/>
</dbReference>
<evidence type="ECO:0000313" key="10">
    <source>
        <dbReference type="Proteomes" id="UP001518925"/>
    </source>
</evidence>